<dbReference type="SUPFAM" id="SSF53756">
    <property type="entry name" value="UDP-Glycosyltransferase/glycogen phosphorylase"/>
    <property type="match status" value="1"/>
</dbReference>
<dbReference type="RefSeq" id="WP_303682127.1">
    <property type="nucleotide sequence ID" value="NZ_LVWG01000034.1"/>
</dbReference>
<evidence type="ECO:0000256" key="1">
    <source>
        <dbReference type="ARBA" id="ARBA00022676"/>
    </source>
</evidence>
<dbReference type="Gene3D" id="3.40.50.2000">
    <property type="entry name" value="Glycogen Phosphorylase B"/>
    <property type="match status" value="2"/>
</dbReference>
<keyword evidence="3" id="KW-0378">Hydrolase</keyword>
<name>A0A165L7T2_PELLU</name>
<dbReference type="CDD" id="cd03789">
    <property type="entry name" value="GT9_LPS_heptosyltransferase"/>
    <property type="match status" value="1"/>
</dbReference>
<gene>
    <name evidence="3" type="ORF">A3K90_00750</name>
</gene>
<dbReference type="EMBL" id="LVWG01000034">
    <property type="protein sequence ID" value="KZK73686.1"/>
    <property type="molecule type" value="Genomic_DNA"/>
</dbReference>
<evidence type="ECO:0000313" key="3">
    <source>
        <dbReference type="EMBL" id="KZK73686.1"/>
    </source>
</evidence>
<proteinExistence type="predicted"/>
<keyword evidence="1" id="KW-0328">Glycosyltransferase</keyword>
<dbReference type="InterPro" id="IPR051199">
    <property type="entry name" value="LPS_LOS_Heptosyltrfase"/>
</dbReference>
<dbReference type="PANTHER" id="PTHR30160:SF1">
    <property type="entry name" value="LIPOPOLYSACCHARIDE 1,2-N-ACETYLGLUCOSAMINETRANSFERASE-RELATED"/>
    <property type="match status" value="1"/>
</dbReference>
<evidence type="ECO:0000313" key="4">
    <source>
        <dbReference type="Proteomes" id="UP000076481"/>
    </source>
</evidence>
<sequence length="335" mass="36655">METVQSILVVRLSSIGDIILTTPVVRWIRARWPEAKIDFCTRSQFIPLLAGNPRLSGLFTPEGLPADSSYDLVVDLQNNRRSRALLRKVEAKKTVRYRKGNWKKWLLVHFKIDVYGEAPSVVERYGSALSGLGVNSDDPGCELWPSASDTAFSGGILPGNGPVLAVCFGARHFTKRWPPARFAEAIINILDGASPLRIVLLGGNEDAVHALEIMALLPAGVSESVRNLAGGCSLMETAALLQRSDAVLTNDTGLMHMASAFEKRLFVLFGSSAQAFGFLPYRSTFELFEVPGLGCRPCSHIGRDHCPKGHFRCMTDISSERVSARIIAFLREAQG</sequence>
<dbReference type="GO" id="GO:0005829">
    <property type="term" value="C:cytosol"/>
    <property type="evidence" value="ECO:0007669"/>
    <property type="project" value="TreeGrafter"/>
</dbReference>
<dbReference type="Proteomes" id="UP000076481">
    <property type="component" value="Unassembled WGS sequence"/>
</dbReference>
<organism evidence="3 4">
    <name type="scientific">Pelodictyon luteolum</name>
    <dbReference type="NCBI Taxonomy" id="1100"/>
    <lineage>
        <taxon>Bacteria</taxon>
        <taxon>Pseudomonadati</taxon>
        <taxon>Chlorobiota</taxon>
        <taxon>Chlorobiia</taxon>
        <taxon>Chlorobiales</taxon>
        <taxon>Chlorobiaceae</taxon>
        <taxon>Chlorobium/Pelodictyon group</taxon>
        <taxon>Pelodictyon</taxon>
    </lineage>
</organism>
<dbReference type="GO" id="GO:0008713">
    <property type="term" value="F:ADP-heptose-lipopolysaccharide heptosyltransferase activity"/>
    <property type="evidence" value="ECO:0007669"/>
    <property type="project" value="TreeGrafter"/>
</dbReference>
<dbReference type="PANTHER" id="PTHR30160">
    <property type="entry name" value="TETRAACYLDISACCHARIDE 4'-KINASE-RELATED"/>
    <property type="match status" value="1"/>
</dbReference>
<dbReference type="GO" id="GO:0009244">
    <property type="term" value="P:lipopolysaccharide core region biosynthetic process"/>
    <property type="evidence" value="ECO:0007669"/>
    <property type="project" value="TreeGrafter"/>
</dbReference>
<dbReference type="GO" id="GO:0016787">
    <property type="term" value="F:hydrolase activity"/>
    <property type="evidence" value="ECO:0007669"/>
    <property type="project" value="UniProtKB-KW"/>
</dbReference>
<accession>A0A165L7T2</accession>
<evidence type="ECO:0000256" key="2">
    <source>
        <dbReference type="ARBA" id="ARBA00022679"/>
    </source>
</evidence>
<dbReference type="InterPro" id="IPR002201">
    <property type="entry name" value="Glyco_trans_9"/>
</dbReference>
<protein>
    <submittedName>
        <fullName evidence="3">Glycosyl hydrolase</fullName>
    </submittedName>
</protein>
<comment type="caution">
    <text evidence="3">The sequence shown here is derived from an EMBL/GenBank/DDBJ whole genome shotgun (WGS) entry which is preliminary data.</text>
</comment>
<keyword evidence="2" id="KW-0808">Transferase</keyword>
<dbReference type="Pfam" id="PF01075">
    <property type="entry name" value="Glyco_transf_9"/>
    <property type="match status" value="1"/>
</dbReference>
<reference evidence="3 4" key="1">
    <citation type="submission" date="2016-03" db="EMBL/GenBank/DDBJ databases">
        <title>Speciation and ecological success in dimly lit waters: horizontal gene transfer in a green sulfur bacteria bloom unveiled by metagenomic assembly.</title>
        <authorList>
            <person name="Llorens-Mares T."/>
            <person name="Liu Z."/>
            <person name="Allen L.Z."/>
            <person name="Rusch D.B."/>
            <person name="Craig M.T."/>
            <person name="Dupont C.L."/>
            <person name="Bryant D.A."/>
            <person name="Casamayor E.O."/>
        </authorList>
    </citation>
    <scope>NUCLEOTIDE SEQUENCE [LARGE SCALE GENOMIC DNA]</scope>
    <source>
        <strain evidence="3">CIII</strain>
    </source>
</reference>
<dbReference type="AlphaFoldDB" id="A0A165L7T2"/>